<keyword evidence="2" id="KW-0560">Oxidoreductase</keyword>
<dbReference type="RefSeq" id="WP_093009540.1">
    <property type="nucleotide sequence ID" value="NZ_FOXV01000002.1"/>
</dbReference>
<dbReference type="InterPro" id="IPR029068">
    <property type="entry name" value="Glyas_Bleomycin-R_OHBP_Dase"/>
</dbReference>
<accession>A0A1I5WDJ1</accession>
<dbReference type="STRING" id="93684.SAMN05421853_102277"/>
<dbReference type="Proteomes" id="UP000243106">
    <property type="component" value="Unassembled WGS sequence"/>
</dbReference>
<reference evidence="3" key="1">
    <citation type="submission" date="2016-10" db="EMBL/GenBank/DDBJ databases">
        <authorList>
            <person name="Varghese N."/>
            <person name="Submissions S."/>
        </authorList>
    </citation>
    <scope>NUCLEOTIDE SEQUENCE [LARGE SCALE GENOMIC DNA]</scope>
    <source>
        <strain evidence="3">JCM 10271</strain>
    </source>
</reference>
<proteinExistence type="predicted"/>
<keyword evidence="2" id="KW-0223">Dioxygenase</keyword>
<dbReference type="SUPFAM" id="SSF54593">
    <property type="entry name" value="Glyoxalase/Bleomycin resistance protein/Dihydroxybiphenyl dioxygenase"/>
    <property type="match status" value="1"/>
</dbReference>
<keyword evidence="3" id="KW-1185">Reference proteome</keyword>
<dbReference type="Pfam" id="PF00903">
    <property type="entry name" value="Glyoxalase"/>
    <property type="match status" value="1"/>
</dbReference>
<dbReference type="PANTHER" id="PTHR43279:SF1">
    <property type="entry name" value="CATECHOL-2,3-DIOXYGENASE"/>
    <property type="match status" value="1"/>
</dbReference>
<gene>
    <name evidence="2" type="ORF">SAMN05421853_102277</name>
</gene>
<sequence>MSKAPDAMTIGHVHLRVSDLERSVAFYRDVIGLTVTQHYGTDAAFLSAGGYHHHVGLNTWMSKGAAPGPKRQPGLFHTAFLFPDRASLGAALKRAISLGVEIEGAADHGVSEAIYFSDPDGNGIEIYRDRAEQDWPRNAEGGLDMVNAPLDLDALLAEAE</sequence>
<name>A0A1I5WDJ1_9RHOB</name>
<dbReference type="GO" id="GO:0051213">
    <property type="term" value="F:dioxygenase activity"/>
    <property type="evidence" value="ECO:0007669"/>
    <property type="project" value="UniProtKB-KW"/>
</dbReference>
<evidence type="ECO:0000259" key="1">
    <source>
        <dbReference type="PROSITE" id="PS51819"/>
    </source>
</evidence>
<dbReference type="PANTHER" id="PTHR43279">
    <property type="entry name" value="CATECHOL-2,3-DIOXYGENASE"/>
    <property type="match status" value="1"/>
</dbReference>
<evidence type="ECO:0000313" key="3">
    <source>
        <dbReference type="Proteomes" id="UP000243106"/>
    </source>
</evidence>
<protein>
    <submittedName>
        <fullName evidence="2">Catechol 2,3-dioxygenase</fullName>
    </submittedName>
</protein>
<dbReference type="EMBL" id="FOXV01000002">
    <property type="protein sequence ID" value="SFQ17792.1"/>
    <property type="molecule type" value="Genomic_DNA"/>
</dbReference>
<dbReference type="InterPro" id="IPR037523">
    <property type="entry name" value="VOC_core"/>
</dbReference>
<dbReference type="PROSITE" id="PS51819">
    <property type="entry name" value="VOC"/>
    <property type="match status" value="1"/>
</dbReference>
<organism evidence="2 3">
    <name type="scientific">Roseivivax halotolerans</name>
    <dbReference type="NCBI Taxonomy" id="93684"/>
    <lineage>
        <taxon>Bacteria</taxon>
        <taxon>Pseudomonadati</taxon>
        <taxon>Pseudomonadota</taxon>
        <taxon>Alphaproteobacteria</taxon>
        <taxon>Rhodobacterales</taxon>
        <taxon>Roseobacteraceae</taxon>
        <taxon>Roseivivax</taxon>
    </lineage>
</organism>
<evidence type="ECO:0000313" key="2">
    <source>
        <dbReference type="EMBL" id="SFQ17792.1"/>
    </source>
</evidence>
<dbReference type="AlphaFoldDB" id="A0A1I5WDJ1"/>
<feature type="domain" description="VOC" evidence="1">
    <location>
        <begin position="9"/>
        <end position="129"/>
    </location>
</feature>
<dbReference type="Gene3D" id="3.10.180.10">
    <property type="entry name" value="2,3-Dihydroxybiphenyl 1,2-Dioxygenase, domain 1"/>
    <property type="match status" value="1"/>
</dbReference>
<dbReference type="InterPro" id="IPR004360">
    <property type="entry name" value="Glyas_Fos-R_dOase_dom"/>
</dbReference>